<organism evidence="1 2">
    <name type="scientific">Carboxydothermus islandicus</name>
    <dbReference type="NCBI Taxonomy" id="661089"/>
    <lineage>
        <taxon>Bacteria</taxon>
        <taxon>Bacillati</taxon>
        <taxon>Bacillota</taxon>
        <taxon>Clostridia</taxon>
        <taxon>Thermoanaerobacterales</taxon>
        <taxon>Thermoanaerobacteraceae</taxon>
        <taxon>Carboxydothermus</taxon>
    </lineage>
</organism>
<dbReference type="EMBL" id="BDJL01000012">
    <property type="protein sequence ID" value="GAV24682.1"/>
    <property type="molecule type" value="Genomic_DNA"/>
</dbReference>
<comment type="caution">
    <text evidence="1">The sequence shown here is derived from an EMBL/GenBank/DDBJ whole genome shotgun (WGS) entry which is preliminary data.</text>
</comment>
<evidence type="ECO:0000313" key="1">
    <source>
        <dbReference type="EMBL" id="GAV24682.1"/>
    </source>
</evidence>
<dbReference type="AlphaFoldDB" id="A0A1L8D0J2"/>
<accession>A0A1L8D0J2</accession>
<proteinExistence type="predicted"/>
<keyword evidence="2" id="KW-1185">Reference proteome</keyword>
<protein>
    <submittedName>
        <fullName evidence="1">Uncharacterized protein</fullName>
    </submittedName>
</protein>
<evidence type="ECO:0000313" key="2">
    <source>
        <dbReference type="Proteomes" id="UP000187338"/>
    </source>
</evidence>
<sequence>MRFKKVLLALLTIILLILTFNVEVLLGSSYNNVKVGQIETRTEDLTYSEVDEIVDNLLLIYFSRDIKLIDYAWKALTKITRVAFPSPTFILKDDVEKNLKFYSEIKREMKTKKYKKVILEVRYIYRTSRVGGDYVRAWYLLDQIPKVRAYLK</sequence>
<gene>
    <name evidence="1" type="ORF">ciss_06150</name>
</gene>
<reference evidence="2" key="1">
    <citation type="submission" date="2016-12" db="EMBL/GenBank/DDBJ databases">
        <title>Draft Genome Sequences od Carboxydothermus pertinax and islandicus, Hydrogenogenic Carboxydotrophic Bacteria.</title>
        <authorList>
            <person name="Fukuyama Y."/>
            <person name="Ohmae K."/>
            <person name="Yoneda Y."/>
            <person name="Yoshida T."/>
            <person name="Sako Y."/>
        </authorList>
    </citation>
    <scope>NUCLEOTIDE SEQUENCE [LARGE SCALE GENOMIC DNA]</scope>
    <source>
        <strain evidence="2">SET</strain>
    </source>
</reference>
<name>A0A1L8D0J2_9THEO</name>
<dbReference type="Proteomes" id="UP000187338">
    <property type="component" value="Unassembled WGS sequence"/>
</dbReference>
<dbReference type="RefSeq" id="WP_075864869.1">
    <property type="nucleotide sequence ID" value="NZ_BDJL01000012.1"/>
</dbReference>